<proteinExistence type="predicted"/>
<sequence length="93" mass="10386">MTLDIDSVLTDLSQVQAATWALALDGFLTGRQQDSRLGAFDPHTDLHRLVDGVRTPWAVSALLQERGVDFPDARTAQRTGRELARRQQTVLDR</sequence>
<dbReference type="Proteomes" id="UP001552594">
    <property type="component" value="Unassembled WGS sequence"/>
</dbReference>
<keyword evidence="3" id="KW-1185">Reference proteome</keyword>
<reference evidence="2 3" key="1">
    <citation type="submission" date="2024-06" db="EMBL/GenBank/DDBJ databases">
        <title>The Natural Products Discovery Center: Release of the First 8490 Sequenced Strains for Exploring Actinobacteria Biosynthetic Diversity.</title>
        <authorList>
            <person name="Kalkreuter E."/>
            <person name="Kautsar S.A."/>
            <person name="Yang D."/>
            <person name="Bader C.D."/>
            <person name="Teijaro C.N."/>
            <person name="Fluegel L."/>
            <person name="Davis C.M."/>
            <person name="Simpson J.R."/>
            <person name="Lauterbach L."/>
            <person name="Steele A.D."/>
            <person name="Gui C."/>
            <person name="Meng S."/>
            <person name="Li G."/>
            <person name="Viehrig K."/>
            <person name="Ye F."/>
            <person name="Su P."/>
            <person name="Kiefer A.F."/>
            <person name="Nichols A."/>
            <person name="Cepeda A.J."/>
            <person name="Yan W."/>
            <person name="Fan B."/>
            <person name="Jiang Y."/>
            <person name="Adhikari A."/>
            <person name="Zheng C.-J."/>
            <person name="Schuster L."/>
            <person name="Cowan T.M."/>
            <person name="Smanski M.J."/>
            <person name="Chevrette M.G."/>
            <person name="De Carvalho L.P.S."/>
            <person name="Shen B."/>
        </authorList>
    </citation>
    <scope>NUCLEOTIDE SEQUENCE [LARGE SCALE GENOMIC DNA]</scope>
    <source>
        <strain evidence="2 3">NPDC052347</strain>
    </source>
</reference>
<gene>
    <name evidence="2" type="ORF">AB0L16_20370</name>
</gene>
<feature type="region of interest" description="Disordered" evidence="1">
    <location>
        <begin position="73"/>
        <end position="93"/>
    </location>
</feature>
<evidence type="ECO:0000256" key="1">
    <source>
        <dbReference type="SAM" id="MobiDB-lite"/>
    </source>
</evidence>
<protein>
    <submittedName>
        <fullName evidence="2">Uncharacterized protein</fullName>
    </submittedName>
</protein>
<dbReference type="RefSeq" id="WP_109284680.1">
    <property type="nucleotide sequence ID" value="NZ_JBFAUK010000016.1"/>
</dbReference>
<organism evidence="2 3">
    <name type="scientific">Streptomyces orinoci</name>
    <name type="common">Streptoverticillium orinoci</name>
    <dbReference type="NCBI Taxonomy" id="67339"/>
    <lineage>
        <taxon>Bacteria</taxon>
        <taxon>Bacillati</taxon>
        <taxon>Actinomycetota</taxon>
        <taxon>Actinomycetes</taxon>
        <taxon>Kitasatosporales</taxon>
        <taxon>Streptomycetaceae</taxon>
        <taxon>Streptomyces</taxon>
    </lineage>
</organism>
<evidence type="ECO:0000313" key="3">
    <source>
        <dbReference type="Proteomes" id="UP001552594"/>
    </source>
</evidence>
<evidence type="ECO:0000313" key="2">
    <source>
        <dbReference type="EMBL" id="MEV5508777.1"/>
    </source>
</evidence>
<accession>A0ABV3K0U9</accession>
<name>A0ABV3K0U9_STRON</name>
<comment type="caution">
    <text evidence="2">The sequence shown here is derived from an EMBL/GenBank/DDBJ whole genome shotgun (WGS) entry which is preliminary data.</text>
</comment>
<feature type="compositionally biased region" description="Basic and acidic residues" evidence="1">
    <location>
        <begin position="79"/>
        <end position="93"/>
    </location>
</feature>
<dbReference type="EMBL" id="JBFAUK010000016">
    <property type="protein sequence ID" value="MEV5508777.1"/>
    <property type="molecule type" value="Genomic_DNA"/>
</dbReference>